<keyword evidence="2" id="KW-1185">Reference proteome</keyword>
<protein>
    <submittedName>
        <fullName evidence="1">Uncharacterized protein</fullName>
    </submittedName>
</protein>
<sequence>MCHLATKIENQRKMIGFCKTNLLSLRSVVPKPEASPIRVGQRKKIHVYSVGVKCGNKINVGSNGKRTIEIGEEMPKFPKIDFPSLSNIDSNGVLTFLMRLIEEVSFLETVEDFMRFRES</sequence>
<organism evidence="1 2">
    <name type="scientific">Catharanthus roseus</name>
    <name type="common">Madagascar periwinkle</name>
    <name type="synonym">Vinca rosea</name>
    <dbReference type="NCBI Taxonomy" id="4058"/>
    <lineage>
        <taxon>Eukaryota</taxon>
        <taxon>Viridiplantae</taxon>
        <taxon>Streptophyta</taxon>
        <taxon>Embryophyta</taxon>
        <taxon>Tracheophyta</taxon>
        <taxon>Spermatophyta</taxon>
        <taxon>Magnoliopsida</taxon>
        <taxon>eudicotyledons</taxon>
        <taxon>Gunneridae</taxon>
        <taxon>Pentapetalae</taxon>
        <taxon>asterids</taxon>
        <taxon>lamiids</taxon>
        <taxon>Gentianales</taxon>
        <taxon>Apocynaceae</taxon>
        <taxon>Rauvolfioideae</taxon>
        <taxon>Vinceae</taxon>
        <taxon>Catharanthinae</taxon>
        <taxon>Catharanthus</taxon>
    </lineage>
</organism>
<dbReference type="EMBL" id="CM044707">
    <property type="protein sequence ID" value="KAI5653660.1"/>
    <property type="molecule type" value="Genomic_DNA"/>
</dbReference>
<proteinExistence type="predicted"/>
<name>A0ACC0A093_CATRO</name>
<reference evidence="2" key="1">
    <citation type="journal article" date="2023" name="Nat. Plants">
        <title>Single-cell RNA sequencing provides a high-resolution roadmap for understanding the multicellular compartmentation of specialized metabolism.</title>
        <authorList>
            <person name="Sun S."/>
            <person name="Shen X."/>
            <person name="Li Y."/>
            <person name="Li Y."/>
            <person name="Wang S."/>
            <person name="Li R."/>
            <person name="Zhang H."/>
            <person name="Shen G."/>
            <person name="Guo B."/>
            <person name="Wei J."/>
            <person name="Xu J."/>
            <person name="St-Pierre B."/>
            <person name="Chen S."/>
            <person name="Sun C."/>
        </authorList>
    </citation>
    <scope>NUCLEOTIDE SEQUENCE [LARGE SCALE GENOMIC DNA]</scope>
</reference>
<evidence type="ECO:0000313" key="1">
    <source>
        <dbReference type="EMBL" id="KAI5653660.1"/>
    </source>
</evidence>
<evidence type="ECO:0000313" key="2">
    <source>
        <dbReference type="Proteomes" id="UP001060085"/>
    </source>
</evidence>
<gene>
    <name evidence="1" type="ORF">M9H77_30847</name>
</gene>
<accession>A0ACC0A093</accession>
<dbReference type="Proteomes" id="UP001060085">
    <property type="component" value="Linkage Group LG07"/>
</dbReference>
<comment type="caution">
    <text evidence="1">The sequence shown here is derived from an EMBL/GenBank/DDBJ whole genome shotgun (WGS) entry which is preliminary data.</text>
</comment>